<proteinExistence type="predicted"/>
<dbReference type="Pfam" id="PF00685">
    <property type="entry name" value="Sulfotransfer_1"/>
    <property type="match status" value="1"/>
</dbReference>
<organism evidence="4">
    <name type="scientific">viral metagenome</name>
    <dbReference type="NCBI Taxonomy" id="1070528"/>
    <lineage>
        <taxon>unclassified sequences</taxon>
        <taxon>metagenomes</taxon>
        <taxon>organismal metagenomes</taxon>
    </lineage>
</organism>
<dbReference type="SUPFAM" id="SSF52540">
    <property type="entry name" value="P-loop containing nucleoside triphosphate hydrolases"/>
    <property type="match status" value="1"/>
</dbReference>
<accession>A0A6C0CVL6</accession>
<evidence type="ECO:0000259" key="3">
    <source>
        <dbReference type="Pfam" id="PF00685"/>
    </source>
</evidence>
<dbReference type="GO" id="GO:0008146">
    <property type="term" value="F:sulfotransferase activity"/>
    <property type="evidence" value="ECO:0007669"/>
    <property type="project" value="InterPro"/>
</dbReference>
<dbReference type="InterPro" id="IPR037359">
    <property type="entry name" value="NST/OST"/>
</dbReference>
<feature type="domain" description="Sulfotransferase" evidence="3">
    <location>
        <begin position="6"/>
        <end position="111"/>
    </location>
</feature>
<sequence length="128" mass="15214">MNNKIDYLCIGVAKAGTTSIINYLNLNPDIFCKEGETHFFDDKNDNNITKYEKSFVSNKKIKGEKSPSYCYLRYAIDKIYKYNPNMKLIILLREPISRAYSQYNMEVNRRNGYKKKNLIWMNFLKKKI</sequence>
<keyword evidence="2" id="KW-0325">Glycoprotein</keyword>
<reference evidence="4" key="1">
    <citation type="journal article" date="2020" name="Nature">
        <title>Giant virus diversity and host interactions through global metagenomics.</title>
        <authorList>
            <person name="Schulz F."/>
            <person name="Roux S."/>
            <person name="Paez-Espino D."/>
            <person name="Jungbluth S."/>
            <person name="Walsh D.A."/>
            <person name="Denef V.J."/>
            <person name="McMahon K.D."/>
            <person name="Konstantinidis K.T."/>
            <person name="Eloe-Fadrosh E.A."/>
            <person name="Kyrpides N.C."/>
            <person name="Woyke T."/>
        </authorList>
    </citation>
    <scope>NUCLEOTIDE SEQUENCE</scope>
    <source>
        <strain evidence="4">GVMAG-M-3300023109-53</strain>
    </source>
</reference>
<name>A0A6C0CVL6_9ZZZZ</name>
<dbReference type="PANTHER" id="PTHR10605">
    <property type="entry name" value="HEPARAN SULFATE SULFOTRANSFERASE"/>
    <property type="match status" value="1"/>
</dbReference>
<dbReference type="AlphaFoldDB" id="A0A6C0CVL6"/>
<protein>
    <recommendedName>
        <fullName evidence="3">Sulfotransferase domain-containing protein</fullName>
    </recommendedName>
</protein>
<dbReference type="InterPro" id="IPR027417">
    <property type="entry name" value="P-loop_NTPase"/>
</dbReference>
<evidence type="ECO:0000256" key="1">
    <source>
        <dbReference type="ARBA" id="ARBA00022679"/>
    </source>
</evidence>
<evidence type="ECO:0000313" key="4">
    <source>
        <dbReference type="EMBL" id="QHT08568.1"/>
    </source>
</evidence>
<dbReference type="EMBL" id="MN739499">
    <property type="protein sequence ID" value="QHT08568.1"/>
    <property type="molecule type" value="Genomic_DNA"/>
</dbReference>
<dbReference type="PANTHER" id="PTHR10605:SF56">
    <property type="entry name" value="BIFUNCTIONAL HEPARAN SULFATE N-DEACETYLASE_N-SULFOTRANSFERASE"/>
    <property type="match status" value="1"/>
</dbReference>
<dbReference type="InterPro" id="IPR000863">
    <property type="entry name" value="Sulfotransferase_dom"/>
</dbReference>
<dbReference type="Gene3D" id="3.40.50.300">
    <property type="entry name" value="P-loop containing nucleotide triphosphate hydrolases"/>
    <property type="match status" value="1"/>
</dbReference>
<evidence type="ECO:0000256" key="2">
    <source>
        <dbReference type="ARBA" id="ARBA00023180"/>
    </source>
</evidence>
<keyword evidence="1" id="KW-0808">Transferase</keyword>